<comment type="caution">
    <text evidence="1">The sequence shown here is derived from an EMBL/GenBank/DDBJ whole genome shotgun (WGS) entry which is preliminary data.</text>
</comment>
<name>A0ABR1FC16_9ASCO</name>
<proteinExistence type="predicted"/>
<dbReference type="Proteomes" id="UP001498771">
    <property type="component" value="Unassembled WGS sequence"/>
</dbReference>
<dbReference type="EMBL" id="JBBJBU010000001">
    <property type="protein sequence ID" value="KAK7207389.1"/>
    <property type="molecule type" value="Genomic_DNA"/>
</dbReference>
<organism evidence="1 2">
    <name type="scientific">Myxozyma melibiosi</name>
    <dbReference type="NCBI Taxonomy" id="54550"/>
    <lineage>
        <taxon>Eukaryota</taxon>
        <taxon>Fungi</taxon>
        <taxon>Dikarya</taxon>
        <taxon>Ascomycota</taxon>
        <taxon>Saccharomycotina</taxon>
        <taxon>Lipomycetes</taxon>
        <taxon>Lipomycetales</taxon>
        <taxon>Lipomycetaceae</taxon>
        <taxon>Myxozyma</taxon>
    </lineage>
</organism>
<gene>
    <name evidence="1" type="ORF">BZA70DRAFT_271152</name>
</gene>
<dbReference type="GeneID" id="90036947"/>
<reference evidence="1 2" key="1">
    <citation type="submission" date="2024-03" db="EMBL/GenBank/DDBJ databases">
        <title>Genome-scale model development and genomic sequencing of the oleaginous clade Lipomyces.</title>
        <authorList>
            <consortium name="Lawrence Berkeley National Laboratory"/>
            <person name="Czajka J.J."/>
            <person name="Han Y."/>
            <person name="Kim J."/>
            <person name="Mondo S.J."/>
            <person name="Hofstad B.A."/>
            <person name="Robles A."/>
            <person name="Haridas S."/>
            <person name="Riley R."/>
            <person name="LaButti K."/>
            <person name="Pangilinan J."/>
            <person name="Andreopoulos W."/>
            <person name="Lipzen A."/>
            <person name="Yan J."/>
            <person name="Wang M."/>
            <person name="Ng V."/>
            <person name="Grigoriev I.V."/>
            <person name="Spatafora J.W."/>
            <person name="Magnuson J.K."/>
            <person name="Baker S.E."/>
            <person name="Pomraning K.R."/>
        </authorList>
    </citation>
    <scope>NUCLEOTIDE SEQUENCE [LARGE SCALE GENOMIC DNA]</scope>
    <source>
        <strain evidence="1 2">Phaff 52-87</strain>
    </source>
</reference>
<dbReference type="RefSeq" id="XP_064770422.1">
    <property type="nucleotide sequence ID" value="XM_064911435.1"/>
</dbReference>
<protein>
    <submittedName>
        <fullName evidence="1">Uncharacterized protein</fullName>
    </submittedName>
</protein>
<sequence>MSASADSRVSGLLHSLFSKKASKKADDRRPLRDCQNRALNLPLIEQTNWADESLAALGIVSRPFAARSLSGLKPRLCQKPVYCLSYEQVEDAMHPPEQAITESTAPRQNWIPENRQFHPISVPETSVPPVRPSTVLLDLNKLKFEPVPFIQCPTNNTVSVSLLSETRSQPVHYIISEEPITDLSTHSPLLAPEQTTTTMPSQKPDCRSDIDELEDYSVANIMHEPPVLTFNELDCLVSFDKQSLDHSLISTDEGSVQSINEAHCSATQELSVVANSDSFGSFVAPEHDTESKPTDAIVAESQAMPLAPKTNQSHAEVSPVTPAKLPALASHHVSISNLHTFSASVPSASHLNKQEGGIEVSLPAPQRAATHSARIQLFAEPLIDHANPCVISQADLSGTQVDGGDLTQTLKNGEAEAFNQEPAAISLSDPAPHNYQPLPPSLNTTFKAAFARPYEILPIAHHTTETRTTTHSLQSVNGTDSGATPVMGYLASMRKRLEDMYLA</sequence>
<accession>A0ABR1FC16</accession>
<evidence type="ECO:0000313" key="2">
    <source>
        <dbReference type="Proteomes" id="UP001498771"/>
    </source>
</evidence>
<keyword evidence="2" id="KW-1185">Reference proteome</keyword>
<evidence type="ECO:0000313" key="1">
    <source>
        <dbReference type="EMBL" id="KAK7207389.1"/>
    </source>
</evidence>